<comment type="caution">
    <text evidence="5">The sequence shown here is derived from an EMBL/GenBank/DDBJ whole genome shotgun (WGS) entry which is preliminary data.</text>
</comment>
<accession>T0ZRF1</accession>
<evidence type="ECO:0000259" key="4">
    <source>
        <dbReference type="Pfam" id="PF01229"/>
    </source>
</evidence>
<dbReference type="EC" id="3.2.1.-" evidence="5"/>
<feature type="non-terminal residue" evidence="5">
    <location>
        <position position="1"/>
    </location>
</feature>
<dbReference type="EMBL" id="AUZZ01009837">
    <property type="protein sequence ID" value="EQD32410.1"/>
    <property type="molecule type" value="Genomic_DNA"/>
</dbReference>
<dbReference type="AlphaFoldDB" id="T0ZRF1"/>
<evidence type="ECO:0000256" key="1">
    <source>
        <dbReference type="ARBA" id="ARBA00008875"/>
    </source>
</evidence>
<dbReference type="Pfam" id="PF01229">
    <property type="entry name" value="Glyco_hydro_39"/>
    <property type="match status" value="1"/>
</dbReference>
<dbReference type="InterPro" id="IPR049166">
    <property type="entry name" value="GH39_cat"/>
</dbReference>
<reference evidence="5" key="1">
    <citation type="submission" date="2013-08" db="EMBL/GenBank/DDBJ databases">
        <authorList>
            <person name="Mendez C."/>
            <person name="Richter M."/>
            <person name="Ferrer M."/>
            <person name="Sanchez J."/>
        </authorList>
    </citation>
    <scope>NUCLEOTIDE SEQUENCE</scope>
</reference>
<dbReference type="InterPro" id="IPR017853">
    <property type="entry name" value="GH"/>
</dbReference>
<name>T0ZRF1_9ZZZZ</name>
<keyword evidence="3 5" id="KW-0326">Glycosidase</keyword>
<feature type="domain" description="Glycosyl hydrolases family 39 N-terminal catalytic" evidence="4">
    <location>
        <begin position="2"/>
        <end position="150"/>
    </location>
</feature>
<proteinExistence type="inferred from homology"/>
<protein>
    <submittedName>
        <fullName evidence="5">Glycoside hydrolase family 39</fullName>
        <ecNumber evidence="5">3.2.1.-</ecNumber>
    </submittedName>
</protein>
<dbReference type="GO" id="GO:0016798">
    <property type="term" value="F:hydrolase activity, acting on glycosyl bonds"/>
    <property type="evidence" value="ECO:0007669"/>
    <property type="project" value="UniProtKB-KW"/>
</dbReference>
<reference evidence="5" key="2">
    <citation type="journal article" date="2014" name="ISME J.">
        <title>Microbial stratification in low pH oxic and suboxic macroscopic growths along an acid mine drainage.</title>
        <authorList>
            <person name="Mendez-Garcia C."/>
            <person name="Mesa V."/>
            <person name="Sprenger R.R."/>
            <person name="Richter M."/>
            <person name="Diez M.S."/>
            <person name="Solano J."/>
            <person name="Bargiela R."/>
            <person name="Golyshina O.V."/>
            <person name="Manteca A."/>
            <person name="Ramos J.L."/>
            <person name="Gallego J.R."/>
            <person name="Llorente I."/>
            <person name="Martins Dos Santos V.A."/>
            <person name="Jensen O.N."/>
            <person name="Pelaez A.I."/>
            <person name="Sanchez J."/>
            <person name="Ferrer M."/>
        </authorList>
    </citation>
    <scope>NUCLEOTIDE SEQUENCE</scope>
</reference>
<feature type="non-terminal residue" evidence="5">
    <location>
        <position position="153"/>
    </location>
</feature>
<keyword evidence="2 5" id="KW-0378">Hydrolase</keyword>
<dbReference type="Gene3D" id="3.20.20.80">
    <property type="entry name" value="Glycosidases"/>
    <property type="match status" value="1"/>
</dbReference>
<sequence>RHCVRRHVPVDFVSTHVYGDDTAENVFGKHEHISRRDMVIRAVEKVHRQVADSPLPHLPIIFSEFNATYTGNEIDVTDSPYIGPWLANTIRATAGLVHLMSYWTFSDVFEEQGVISTPFHGGFGLIAVGDIPKASFNDFTLLHWLGDLRLANR</sequence>
<evidence type="ECO:0000313" key="5">
    <source>
        <dbReference type="EMBL" id="EQD32410.1"/>
    </source>
</evidence>
<dbReference type="SUPFAM" id="SSF51445">
    <property type="entry name" value="(Trans)glycosidases"/>
    <property type="match status" value="1"/>
</dbReference>
<comment type="similarity">
    <text evidence="1">Belongs to the glycosyl hydrolase 39 family.</text>
</comment>
<gene>
    <name evidence="5" type="ORF">B2A_13586</name>
</gene>
<evidence type="ECO:0000256" key="2">
    <source>
        <dbReference type="ARBA" id="ARBA00022801"/>
    </source>
</evidence>
<evidence type="ECO:0000256" key="3">
    <source>
        <dbReference type="ARBA" id="ARBA00023295"/>
    </source>
</evidence>
<organism evidence="5">
    <name type="scientific">mine drainage metagenome</name>
    <dbReference type="NCBI Taxonomy" id="410659"/>
    <lineage>
        <taxon>unclassified sequences</taxon>
        <taxon>metagenomes</taxon>
        <taxon>ecological metagenomes</taxon>
    </lineage>
</organism>